<dbReference type="GO" id="GO:0003755">
    <property type="term" value="F:peptidyl-prolyl cis-trans isomerase activity"/>
    <property type="evidence" value="ECO:0007669"/>
    <property type="project" value="UniProtKB-KW"/>
</dbReference>
<dbReference type="HOGENOM" id="CLU_034646_5_0_7"/>
<evidence type="ECO:0000256" key="2">
    <source>
        <dbReference type="PROSITE-ProRule" id="PRU00278"/>
    </source>
</evidence>
<dbReference type="PANTHER" id="PTHR47637:SF1">
    <property type="entry name" value="CHAPERONE SURA"/>
    <property type="match status" value="1"/>
</dbReference>
<dbReference type="InterPro" id="IPR000297">
    <property type="entry name" value="PPIase_PpiC"/>
</dbReference>
<dbReference type="SUPFAM" id="SSF54534">
    <property type="entry name" value="FKBP-like"/>
    <property type="match status" value="1"/>
</dbReference>
<dbReference type="EMBL" id="AZHX01001389">
    <property type="protein sequence ID" value="ETX03787.1"/>
    <property type="molecule type" value="Genomic_DNA"/>
</dbReference>
<protein>
    <recommendedName>
        <fullName evidence="3">PpiC domain-containing protein</fullName>
    </recommendedName>
</protein>
<dbReference type="Proteomes" id="UP000019140">
    <property type="component" value="Unassembled WGS sequence"/>
</dbReference>
<comment type="caution">
    <text evidence="4">The sequence shown here is derived from an EMBL/GenBank/DDBJ whole genome shotgun (WGS) entry which is preliminary data.</text>
</comment>
<keyword evidence="1" id="KW-0732">Signal</keyword>
<dbReference type="PROSITE" id="PS50198">
    <property type="entry name" value="PPIC_PPIASE_2"/>
    <property type="match status" value="1"/>
</dbReference>
<dbReference type="SUPFAM" id="SSF109998">
    <property type="entry name" value="Triger factor/SurA peptide-binding domain-like"/>
    <property type="match status" value="1"/>
</dbReference>
<accession>W4M2E1</accession>
<proteinExistence type="predicted"/>
<keyword evidence="5" id="KW-1185">Reference proteome</keyword>
<evidence type="ECO:0000313" key="4">
    <source>
        <dbReference type="EMBL" id="ETX03787.1"/>
    </source>
</evidence>
<dbReference type="Gene3D" id="3.10.50.40">
    <property type="match status" value="1"/>
</dbReference>
<dbReference type="PANTHER" id="PTHR47637">
    <property type="entry name" value="CHAPERONE SURA"/>
    <property type="match status" value="1"/>
</dbReference>
<dbReference type="InterPro" id="IPR046357">
    <property type="entry name" value="PPIase_dom_sf"/>
</dbReference>
<evidence type="ECO:0000259" key="3">
    <source>
        <dbReference type="PROSITE" id="PS50198"/>
    </source>
</evidence>
<evidence type="ECO:0000256" key="1">
    <source>
        <dbReference type="ARBA" id="ARBA00022729"/>
    </source>
</evidence>
<evidence type="ECO:0000313" key="5">
    <source>
        <dbReference type="Proteomes" id="UP000019140"/>
    </source>
</evidence>
<dbReference type="InterPro" id="IPR050280">
    <property type="entry name" value="OMP_Chaperone_SurA"/>
</dbReference>
<dbReference type="InterPro" id="IPR027304">
    <property type="entry name" value="Trigger_fact/SurA_dom_sf"/>
</dbReference>
<keyword evidence="2" id="KW-0413">Isomerase</keyword>
<sequence>MASYLRHAFRRRGLRMGWCALGLVIIHLHAVWAQQVLDGIAAIVNDSIITISEVREVVALEAADLDNRYYGTELEMRRRELFRKALQPLIDVEIQLERAKTLQITVQESEVDRQVDRLKEDNQLTDAQLEEILQSRGLTLEAHREQISRSLLLTKIVNFEVQSRLVITEAELQEAYEQRQDRFRIADEWTVRHIVFLASEQATAEEDTQARQKAEAILQQLRAGGDFAQLARQHSEGPSAEKDGLLGTFRTGELVAGLEEVVASLQPGEISDLVRTQIGWHIVQLDNAQVGGHQPLEAVREELSLELKRAKFERNYEEWLESLRQQSYIKILYEG</sequence>
<name>W4M2E1_9BACT</name>
<feature type="domain" description="PpiC" evidence="3">
    <location>
        <begin position="186"/>
        <end position="287"/>
    </location>
</feature>
<reference evidence="4 5" key="1">
    <citation type="journal article" date="2014" name="Nature">
        <title>An environmental bacterial taxon with a large and distinct metabolic repertoire.</title>
        <authorList>
            <person name="Wilson M.C."/>
            <person name="Mori T."/>
            <person name="Ruckert C."/>
            <person name="Uria A.R."/>
            <person name="Helf M.J."/>
            <person name="Takada K."/>
            <person name="Gernert C."/>
            <person name="Steffens U.A."/>
            <person name="Heycke N."/>
            <person name="Schmitt S."/>
            <person name="Rinke C."/>
            <person name="Helfrich E.J."/>
            <person name="Brachmann A.O."/>
            <person name="Gurgui C."/>
            <person name="Wakimoto T."/>
            <person name="Kracht M."/>
            <person name="Crusemann M."/>
            <person name="Hentschel U."/>
            <person name="Abe I."/>
            <person name="Matsunaga S."/>
            <person name="Kalinowski J."/>
            <person name="Takeyama H."/>
            <person name="Piel J."/>
        </authorList>
    </citation>
    <scope>NUCLEOTIDE SEQUENCE [LARGE SCALE GENOMIC DNA]</scope>
    <source>
        <strain evidence="5">TSY2</strain>
    </source>
</reference>
<gene>
    <name evidence="4" type="ORF">ETSY2_32570</name>
</gene>
<dbReference type="Gene3D" id="1.10.4030.10">
    <property type="entry name" value="Porin chaperone SurA, peptide-binding domain"/>
    <property type="match status" value="1"/>
</dbReference>
<dbReference type="Pfam" id="PF00639">
    <property type="entry name" value="Rotamase"/>
    <property type="match status" value="1"/>
</dbReference>
<keyword evidence="2" id="KW-0697">Rotamase</keyword>
<organism evidence="4 5">
    <name type="scientific">Candidatus Entotheonella gemina</name>
    <dbReference type="NCBI Taxonomy" id="1429439"/>
    <lineage>
        <taxon>Bacteria</taxon>
        <taxon>Pseudomonadati</taxon>
        <taxon>Nitrospinota/Tectimicrobiota group</taxon>
        <taxon>Candidatus Tectimicrobiota</taxon>
        <taxon>Candidatus Entotheonellia</taxon>
        <taxon>Candidatus Entotheonellales</taxon>
        <taxon>Candidatus Entotheonellaceae</taxon>
        <taxon>Candidatus Entotheonella</taxon>
    </lineage>
</organism>
<dbReference type="AlphaFoldDB" id="W4M2E1"/>
<dbReference type="Pfam" id="PF13624">
    <property type="entry name" value="SurA_N_3"/>
    <property type="match status" value="1"/>
</dbReference>